<proteinExistence type="predicted"/>
<protein>
    <submittedName>
        <fullName evidence="1">Uncharacterized protein</fullName>
    </submittedName>
</protein>
<dbReference type="Proteomes" id="UP000191116">
    <property type="component" value="Unassembled WGS sequence"/>
</dbReference>
<dbReference type="RefSeq" id="WP_080176035.1">
    <property type="nucleotide sequence ID" value="NZ_AP024857.1"/>
</dbReference>
<evidence type="ECO:0000313" key="2">
    <source>
        <dbReference type="Proteomes" id="UP000191116"/>
    </source>
</evidence>
<dbReference type="OrthoDB" id="6411631at2"/>
<dbReference type="EMBL" id="FUWP01000025">
    <property type="protein sequence ID" value="SKA52650.1"/>
    <property type="molecule type" value="Genomic_DNA"/>
</dbReference>
<evidence type="ECO:0000313" key="1">
    <source>
        <dbReference type="EMBL" id="SKA52650.1"/>
    </source>
</evidence>
<accession>A0A1T4UJ80</accession>
<gene>
    <name evidence="1" type="ORF">CZ814_03319</name>
</gene>
<dbReference type="AlphaFoldDB" id="A0A1T4UJ80"/>
<organism evidence="1 2">
    <name type="scientific">Photobacterium toruni</name>
    <dbReference type="NCBI Taxonomy" id="1935446"/>
    <lineage>
        <taxon>Bacteria</taxon>
        <taxon>Pseudomonadati</taxon>
        <taxon>Pseudomonadota</taxon>
        <taxon>Gammaproteobacteria</taxon>
        <taxon>Vibrionales</taxon>
        <taxon>Vibrionaceae</taxon>
        <taxon>Photobacterium</taxon>
    </lineage>
</organism>
<sequence>MENELFDYSNDILSSVEVNERCEAYITKYYAVGKQLTIERVGPEDTKTQMHAFIDACRAWANSDTPKPKDLYSLSPFT</sequence>
<name>A0A1T4UJ80_9GAMM</name>
<reference evidence="1 2" key="1">
    <citation type="submission" date="2017-02" db="EMBL/GenBank/DDBJ databases">
        <authorList>
            <person name="Peterson S.W."/>
        </authorList>
    </citation>
    <scope>NUCLEOTIDE SEQUENCE [LARGE SCALE GENOMIC DNA]</scope>
    <source>
        <strain evidence="1 2">CECT 9189</strain>
    </source>
</reference>